<accession>A0A1R2BYV3</accession>
<evidence type="ECO:0000313" key="3">
    <source>
        <dbReference type="Proteomes" id="UP000187209"/>
    </source>
</evidence>
<feature type="domain" description="Swt1-like HEPN" evidence="1">
    <location>
        <begin position="10"/>
        <end position="119"/>
    </location>
</feature>
<proteinExistence type="predicted"/>
<evidence type="ECO:0000259" key="1">
    <source>
        <dbReference type="Pfam" id="PF18731"/>
    </source>
</evidence>
<comment type="caution">
    <text evidence="2">The sequence shown here is derived from an EMBL/GenBank/DDBJ whole genome shotgun (WGS) entry which is preliminary data.</text>
</comment>
<dbReference type="Proteomes" id="UP000187209">
    <property type="component" value="Unassembled WGS sequence"/>
</dbReference>
<dbReference type="InterPro" id="IPR041650">
    <property type="entry name" value="HEPN_Swt1"/>
</dbReference>
<keyword evidence="3" id="KW-1185">Reference proteome</keyword>
<organism evidence="2 3">
    <name type="scientific">Stentor coeruleus</name>
    <dbReference type="NCBI Taxonomy" id="5963"/>
    <lineage>
        <taxon>Eukaryota</taxon>
        <taxon>Sar</taxon>
        <taxon>Alveolata</taxon>
        <taxon>Ciliophora</taxon>
        <taxon>Postciliodesmatophora</taxon>
        <taxon>Heterotrichea</taxon>
        <taxon>Heterotrichida</taxon>
        <taxon>Stentoridae</taxon>
        <taxon>Stentor</taxon>
    </lineage>
</organism>
<evidence type="ECO:0000313" key="2">
    <source>
        <dbReference type="EMBL" id="OMJ81891.1"/>
    </source>
</evidence>
<dbReference type="OrthoDB" id="322591at2759"/>
<sequence length="219" mass="25697">MSQQILQECMEYFKEALKDYMCKEFQRVFGENWIQSALSPPGTDTLMTLKKNPKDWDVHTLINLMHNHWDQVFSKNISDKFPRSLFTVIKFYRNSWAHQSKLTDRDIYRVIDLIQVVLEGLEINHQTIDQKRNEMLGAMTRNTGIYQNSQPKFSCVGCGRVFLCQFKFECISCGLLGCVCCMNDRIIRGFNDCPQCNRGLMYEELCNIHTIFNVTFNNK</sequence>
<dbReference type="Pfam" id="PF18731">
    <property type="entry name" value="HEPN_Swt1"/>
    <property type="match status" value="1"/>
</dbReference>
<reference evidence="2 3" key="1">
    <citation type="submission" date="2016-11" db="EMBL/GenBank/DDBJ databases">
        <title>The macronuclear genome of Stentor coeruleus: a giant cell with tiny introns.</title>
        <authorList>
            <person name="Slabodnick M."/>
            <person name="Ruby J.G."/>
            <person name="Reiff S.B."/>
            <person name="Swart E.C."/>
            <person name="Gosai S."/>
            <person name="Prabakaran S."/>
            <person name="Witkowska E."/>
            <person name="Larue G.E."/>
            <person name="Fisher S."/>
            <person name="Freeman R.M."/>
            <person name="Gunawardena J."/>
            <person name="Chu W."/>
            <person name="Stover N.A."/>
            <person name="Gregory B.D."/>
            <person name="Nowacki M."/>
            <person name="Derisi J."/>
            <person name="Roy S.W."/>
            <person name="Marshall W.F."/>
            <person name="Sood P."/>
        </authorList>
    </citation>
    <scope>NUCLEOTIDE SEQUENCE [LARGE SCALE GENOMIC DNA]</scope>
    <source>
        <strain evidence="2">WM001</strain>
    </source>
</reference>
<name>A0A1R2BYV3_9CILI</name>
<protein>
    <recommendedName>
        <fullName evidence="1">Swt1-like HEPN domain-containing protein</fullName>
    </recommendedName>
</protein>
<dbReference type="AlphaFoldDB" id="A0A1R2BYV3"/>
<dbReference type="EMBL" id="MPUH01000362">
    <property type="protein sequence ID" value="OMJ81891.1"/>
    <property type="molecule type" value="Genomic_DNA"/>
</dbReference>
<gene>
    <name evidence="2" type="ORF">SteCoe_17528</name>
</gene>